<dbReference type="Proteomes" id="UP000032522">
    <property type="component" value="Unassembled WGS sequence"/>
</dbReference>
<name>A0A0D8BV64_GEOKU</name>
<feature type="transmembrane region" description="Helical" evidence="1">
    <location>
        <begin position="151"/>
        <end position="176"/>
    </location>
</feature>
<organism evidence="2 3">
    <name type="scientific">Geobacillus kaustophilus</name>
    <dbReference type="NCBI Taxonomy" id="1462"/>
    <lineage>
        <taxon>Bacteria</taxon>
        <taxon>Bacillati</taxon>
        <taxon>Bacillota</taxon>
        <taxon>Bacilli</taxon>
        <taxon>Bacillales</taxon>
        <taxon>Anoxybacillaceae</taxon>
        <taxon>Geobacillus</taxon>
        <taxon>Geobacillus thermoleovorans group</taxon>
    </lineage>
</organism>
<dbReference type="AlphaFoldDB" id="A0A0D8BV64"/>
<feature type="transmembrane region" description="Helical" evidence="1">
    <location>
        <begin position="183"/>
        <end position="203"/>
    </location>
</feature>
<feature type="transmembrane region" description="Helical" evidence="1">
    <location>
        <begin position="433"/>
        <end position="458"/>
    </location>
</feature>
<evidence type="ECO:0000313" key="2">
    <source>
        <dbReference type="EMBL" id="KJE28073.1"/>
    </source>
</evidence>
<proteinExistence type="predicted"/>
<feature type="transmembrane region" description="Helical" evidence="1">
    <location>
        <begin position="401"/>
        <end position="426"/>
    </location>
</feature>
<evidence type="ECO:0000313" key="3">
    <source>
        <dbReference type="Proteomes" id="UP000032522"/>
    </source>
</evidence>
<feature type="transmembrane region" description="Helical" evidence="1">
    <location>
        <begin position="470"/>
        <end position="491"/>
    </location>
</feature>
<reference evidence="2 3" key="1">
    <citation type="submission" date="2015-01" db="EMBL/GenBank/DDBJ databases">
        <authorList>
            <person name="Filippidou S."/>
            <person name="Jeanneret N."/>
            <person name="Russel-Delif L."/>
            <person name="Junier T."/>
            <person name="Wunderlin T."/>
            <person name="Molina V."/>
            <person name="Johnson S.L."/>
            <person name="Davenport K.W."/>
            <person name="Chain P.S."/>
            <person name="Dorador C."/>
            <person name="Junier P."/>
        </authorList>
    </citation>
    <scope>NUCLEOTIDE SEQUENCE [LARGE SCALE GENOMIC DNA]</scope>
    <source>
        <strain evidence="2 3">Et7/4</strain>
    </source>
</reference>
<keyword evidence="1" id="KW-0472">Membrane</keyword>
<evidence type="ECO:0000256" key="1">
    <source>
        <dbReference type="SAM" id="Phobius"/>
    </source>
</evidence>
<protein>
    <submittedName>
        <fullName evidence="2">Putative membrane protein</fullName>
    </submittedName>
</protein>
<dbReference type="PATRIC" id="fig|1462.6.peg.1752"/>
<feature type="transmembrane region" description="Helical" evidence="1">
    <location>
        <begin position="106"/>
        <end position="125"/>
    </location>
</feature>
<feature type="transmembrane region" description="Helical" evidence="1">
    <location>
        <begin position="353"/>
        <end position="381"/>
    </location>
</feature>
<keyword evidence="1" id="KW-1133">Transmembrane helix</keyword>
<sequence length="497" mass="58171">MKYLEDVISVKWLVVGVIFYFYSVMLKNEIVKVAYEKKVYFNNWDITLRLLNDMYLIVYFIIPIVLFFSIRSIFMNFDYQILIRLGSFKKWVYNSLKHFWMRISPLLILWVFVSLFMTIGFPYSWDWSQLSKTKHFTNTIYELVKFFGTPISAFAAQLILLMLIFSLLHIVFATVYVLTKSKYFMLFISVIFFLGNIMGFKLLPREVAFLSPTTFFSIAKGVNTFGSPILSYVVIIVVLIFLILFLQVLDVNKTAYIQSIKSYIPIVIYFFLCIVGISATARSLTKSADVTIWDVWAMSFIGVSAQRFAYIPFFFYLIVFFGFIYLVQLLFLSNEIEQLGYYKIIRFRSLNKWFWSWMRELLTITIFFLFVLMGLSLALAVCFGANTDFYMTILSNPLYEVIYHFFINGFLQIVFYIILIFIVSWISKESIYGVLLVSLFTILMLPGVNVVGIIPVGLNGIVYLADYSPYHLTFILIIMNTIAFLVVNYLFKQSLKI</sequence>
<feature type="transmembrane region" description="Helical" evidence="1">
    <location>
        <begin position="308"/>
        <end position="332"/>
    </location>
</feature>
<accession>A0A0D8BV64</accession>
<feature type="transmembrane region" description="Helical" evidence="1">
    <location>
        <begin position="263"/>
        <end position="281"/>
    </location>
</feature>
<feature type="transmembrane region" description="Helical" evidence="1">
    <location>
        <begin position="229"/>
        <end position="251"/>
    </location>
</feature>
<gene>
    <name evidence="2" type="ORF">LG52_1544</name>
</gene>
<comment type="caution">
    <text evidence="2">The sequence shown here is derived from an EMBL/GenBank/DDBJ whole genome shotgun (WGS) entry which is preliminary data.</text>
</comment>
<feature type="transmembrane region" description="Helical" evidence="1">
    <location>
        <begin position="55"/>
        <end position="74"/>
    </location>
</feature>
<keyword evidence="1" id="KW-0812">Transmembrane</keyword>
<dbReference type="EMBL" id="JYBP01000003">
    <property type="protein sequence ID" value="KJE28073.1"/>
    <property type="molecule type" value="Genomic_DNA"/>
</dbReference>
<feature type="transmembrane region" description="Helical" evidence="1">
    <location>
        <begin position="12"/>
        <end position="35"/>
    </location>
</feature>